<sequence length="35" mass="4320">MIFQKNPFFDKNIFILFFKQEKGVKNKVVIEFIIR</sequence>
<protein>
    <submittedName>
        <fullName evidence="1">Uncharacterized protein</fullName>
    </submittedName>
</protein>
<accession>A0A6C0HS28</accession>
<dbReference type="EMBL" id="MN740010">
    <property type="protein sequence ID" value="QHT83481.1"/>
    <property type="molecule type" value="Genomic_DNA"/>
</dbReference>
<proteinExistence type="predicted"/>
<evidence type="ECO:0000313" key="1">
    <source>
        <dbReference type="EMBL" id="QHT83481.1"/>
    </source>
</evidence>
<name>A0A6C0HS28_9ZZZZ</name>
<dbReference type="AlphaFoldDB" id="A0A6C0HS28"/>
<reference evidence="1" key="1">
    <citation type="journal article" date="2020" name="Nature">
        <title>Giant virus diversity and host interactions through global metagenomics.</title>
        <authorList>
            <person name="Schulz F."/>
            <person name="Roux S."/>
            <person name="Paez-Espino D."/>
            <person name="Jungbluth S."/>
            <person name="Walsh D.A."/>
            <person name="Denef V.J."/>
            <person name="McMahon K.D."/>
            <person name="Konstantinidis K.T."/>
            <person name="Eloe-Fadrosh E.A."/>
            <person name="Kyrpides N.C."/>
            <person name="Woyke T."/>
        </authorList>
    </citation>
    <scope>NUCLEOTIDE SEQUENCE</scope>
    <source>
        <strain evidence="1">GVMAG-M-3300023184-168</strain>
    </source>
</reference>
<organism evidence="1">
    <name type="scientific">viral metagenome</name>
    <dbReference type="NCBI Taxonomy" id="1070528"/>
    <lineage>
        <taxon>unclassified sequences</taxon>
        <taxon>metagenomes</taxon>
        <taxon>organismal metagenomes</taxon>
    </lineage>
</organism>